<comment type="caution">
    <text evidence="1">The sequence shown here is derived from an EMBL/GenBank/DDBJ whole genome shotgun (WGS) entry which is preliminary data.</text>
</comment>
<gene>
    <name evidence="1" type="ORF">BUALT_Bualt06G0075100</name>
</gene>
<dbReference type="AlphaFoldDB" id="A0AAV6XF02"/>
<evidence type="ECO:0000313" key="1">
    <source>
        <dbReference type="EMBL" id="KAG8380998.1"/>
    </source>
</evidence>
<dbReference type="PANTHER" id="PTHR37758:SF1">
    <property type="entry name" value="OS03G0334300 PROTEIN"/>
    <property type="match status" value="1"/>
</dbReference>
<accession>A0AAV6XF02</accession>
<evidence type="ECO:0000313" key="2">
    <source>
        <dbReference type="Proteomes" id="UP000826271"/>
    </source>
</evidence>
<dbReference type="EMBL" id="WHWC01000006">
    <property type="protein sequence ID" value="KAG8380998.1"/>
    <property type="molecule type" value="Genomic_DNA"/>
</dbReference>
<sequence length="149" mass="16686">MESAISQVVKTKPHFFPSSPKVHFPSVIISLPSQNKQIFKKDRILRSGVVSKLKCGKEGGSSVSSSKLEKKLMENEELSIEIEELIGMKKLNENCKGIGGIVEVLECLEREAIMGEDEGRDPNDYNRRAMIFDRSSRVFQALKQANSDD</sequence>
<protein>
    <submittedName>
        <fullName evidence="1">Uncharacterized protein</fullName>
    </submittedName>
</protein>
<dbReference type="GO" id="GO:0009507">
    <property type="term" value="C:chloroplast"/>
    <property type="evidence" value="ECO:0007669"/>
    <property type="project" value="TreeGrafter"/>
</dbReference>
<dbReference type="PANTHER" id="PTHR37758">
    <property type="entry name" value="OS03G0334300 PROTEIN"/>
    <property type="match status" value="1"/>
</dbReference>
<reference evidence="1" key="1">
    <citation type="submission" date="2019-10" db="EMBL/GenBank/DDBJ databases">
        <authorList>
            <person name="Zhang R."/>
            <person name="Pan Y."/>
            <person name="Wang J."/>
            <person name="Ma R."/>
            <person name="Yu S."/>
        </authorList>
    </citation>
    <scope>NUCLEOTIDE SEQUENCE</scope>
    <source>
        <strain evidence="1">LA-IB0</strain>
        <tissue evidence="1">Leaf</tissue>
    </source>
</reference>
<name>A0AAV6XF02_9LAMI</name>
<organism evidence="1 2">
    <name type="scientific">Buddleja alternifolia</name>
    <dbReference type="NCBI Taxonomy" id="168488"/>
    <lineage>
        <taxon>Eukaryota</taxon>
        <taxon>Viridiplantae</taxon>
        <taxon>Streptophyta</taxon>
        <taxon>Embryophyta</taxon>
        <taxon>Tracheophyta</taxon>
        <taxon>Spermatophyta</taxon>
        <taxon>Magnoliopsida</taxon>
        <taxon>eudicotyledons</taxon>
        <taxon>Gunneridae</taxon>
        <taxon>Pentapetalae</taxon>
        <taxon>asterids</taxon>
        <taxon>lamiids</taxon>
        <taxon>Lamiales</taxon>
        <taxon>Scrophulariaceae</taxon>
        <taxon>Buddlejeae</taxon>
        <taxon>Buddleja</taxon>
    </lineage>
</organism>
<keyword evidence="2" id="KW-1185">Reference proteome</keyword>
<dbReference type="Proteomes" id="UP000826271">
    <property type="component" value="Unassembled WGS sequence"/>
</dbReference>
<proteinExistence type="predicted"/>